<evidence type="ECO:0000313" key="3">
    <source>
        <dbReference type="EMBL" id="JAB90622.1"/>
    </source>
</evidence>
<dbReference type="PANTHER" id="PTHR13066:SF2">
    <property type="entry name" value="GOLGIN-45"/>
    <property type="match status" value="1"/>
</dbReference>
<dbReference type="EMBL" id="CAJHJT010000001">
    <property type="protein sequence ID" value="CAD6992176.1"/>
    <property type="molecule type" value="Genomic_DNA"/>
</dbReference>
<reference evidence="3" key="1">
    <citation type="submission" date="2013-07" db="EMBL/GenBank/DDBJ databases">
        <authorList>
            <person name="Geib S."/>
        </authorList>
    </citation>
    <scope>NUCLEOTIDE SEQUENCE</scope>
</reference>
<evidence type="ECO:0000256" key="1">
    <source>
        <dbReference type="SAM" id="Coils"/>
    </source>
</evidence>
<keyword evidence="4" id="KW-1185">Reference proteome</keyword>
<organism evidence="3">
    <name type="scientific">Ceratitis capitata</name>
    <name type="common">Mediterranean fruit fly</name>
    <name type="synonym">Tephritis capitata</name>
    <dbReference type="NCBI Taxonomy" id="7213"/>
    <lineage>
        <taxon>Eukaryota</taxon>
        <taxon>Metazoa</taxon>
        <taxon>Ecdysozoa</taxon>
        <taxon>Arthropoda</taxon>
        <taxon>Hexapoda</taxon>
        <taxon>Insecta</taxon>
        <taxon>Pterygota</taxon>
        <taxon>Neoptera</taxon>
        <taxon>Endopterygota</taxon>
        <taxon>Diptera</taxon>
        <taxon>Brachycera</taxon>
        <taxon>Muscomorpha</taxon>
        <taxon>Tephritoidea</taxon>
        <taxon>Tephritidae</taxon>
        <taxon>Ceratitis</taxon>
        <taxon>Ceratitis</taxon>
    </lineage>
</organism>
<dbReference type="GO" id="GO:0007030">
    <property type="term" value="P:Golgi organization"/>
    <property type="evidence" value="ECO:0007669"/>
    <property type="project" value="InterPro"/>
</dbReference>
<proteinExistence type="evidence at transcript level"/>
<name>W8AWX8_CERCA</name>
<reference evidence="2" key="3">
    <citation type="submission" date="2020-11" db="EMBL/GenBank/DDBJ databases">
        <authorList>
            <person name="Whitehead M."/>
        </authorList>
    </citation>
    <scope>NUCLEOTIDE SEQUENCE</scope>
    <source>
        <strain evidence="2">EGII</strain>
    </source>
</reference>
<gene>
    <name evidence="3" type="primary">GO45</name>
    <name evidence="2" type="ORF">CCAP1982_LOCUS1050</name>
</gene>
<evidence type="ECO:0000313" key="4">
    <source>
        <dbReference type="Proteomes" id="UP000606786"/>
    </source>
</evidence>
<dbReference type="EMBL" id="GAMC01015933">
    <property type="protein sequence ID" value="JAB90622.1"/>
    <property type="molecule type" value="mRNA"/>
</dbReference>
<evidence type="ECO:0000313" key="2">
    <source>
        <dbReference type="EMBL" id="CAD6992176.1"/>
    </source>
</evidence>
<dbReference type="GeneID" id="101449863"/>
<dbReference type="KEGG" id="ccat:101449863"/>
<feature type="coiled-coil region" evidence="1">
    <location>
        <begin position="179"/>
        <end position="206"/>
    </location>
</feature>
<dbReference type="GO" id="GO:0043001">
    <property type="term" value="P:Golgi to plasma membrane protein transport"/>
    <property type="evidence" value="ECO:0007669"/>
    <property type="project" value="InterPro"/>
</dbReference>
<sequence length="426" mass="48025">MESIICDLERHRTRGDGMEEEQLNGNKEIVIQNENDGNRQIGHRATSANVAEYVHRKTSTNSLLPLPGLHSLYRRSEGGSRRLAPVTPKGELIQMTPHLAKPATRISKHQISNVPKFIPYEPYPGATIPIVSSGVTKKELTKVEKVDKNNLDIGILVGQMSTLRTQELDEKNRIKTESSTALDQKLEKLTEDLRRTKEERDYFQGQFRFQTQVNSELKNLLIASVGEDLQTHVNGLTEDKLQLARALLDTANNLTTHTEQIEFLAGQCEVWRSKFLASSVMVEELARWKADLTHKNQILNESVKRLLHATDQVREMQLEILRNLKFVAKIRYLNLPATDMISLSAENLNIVQQMVLHSGFGIPEGDLNISSASKNPLSDAEKYAVKALQFISQPLMATDDAIKALFEQVQRPYIQTTAGKEVNTIK</sequence>
<keyword evidence="1" id="KW-0175">Coiled coil</keyword>
<dbReference type="AlphaFoldDB" id="W8AWX8"/>
<protein>
    <submittedName>
        <fullName evidence="2">(Mediterranean fruit fly) hypothetical protein</fullName>
    </submittedName>
    <submittedName>
        <fullName evidence="3">Golgin-45</fullName>
    </submittedName>
</protein>
<dbReference type="OrthoDB" id="5959043at2759"/>
<dbReference type="GO" id="GO:0000139">
    <property type="term" value="C:Golgi membrane"/>
    <property type="evidence" value="ECO:0007669"/>
    <property type="project" value="TreeGrafter"/>
</dbReference>
<reference evidence="3" key="2">
    <citation type="journal article" date="2014" name="BMC Genomics">
        <title>A genomic perspective to assessing quality of mass-reared SIT flies used in Mediterranean fruit fly (Ceratitis capitata) eradication in California.</title>
        <authorList>
            <person name="Calla B."/>
            <person name="Hall B."/>
            <person name="Hou S."/>
            <person name="Geib S.M."/>
        </authorList>
    </citation>
    <scope>NUCLEOTIDE SEQUENCE</scope>
</reference>
<dbReference type="PANTHER" id="PTHR13066">
    <property type="entry name" value="BASIC LEUCINE ZIPPER NUCLEAR FACTOR 1 BLZF1 PROTEIN"/>
    <property type="match status" value="1"/>
</dbReference>
<accession>W8AWX8</accession>
<dbReference type="InterPro" id="IPR027095">
    <property type="entry name" value="Golgin-45"/>
</dbReference>
<dbReference type="Proteomes" id="UP000606786">
    <property type="component" value="Unassembled WGS sequence"/>
</dbReference>